<feature type="domain" description="Disease resistance protein winged helix" evidence="8">
    <location>
        <begin position="346"/>
        <end position="391"/>
    </location>
</feature>
<dbReference type="Pfam" id="PF18052">
    <property type="entry name" value="Rx_N"/>
    <property type="match status" value="1"/>
</dbReference>
<evidence type="ECO:0000313" key="10">
    <source>
        <dbReference type="RefSeq" id="XP_027062789.1"/>
    </source>
</evidence>
<dbReference type="Gene3D" id="1.10.10.10">
    <property type="entry name" value="Winged helix-like DNA-binding domain superfamily/Winged helix DNA-binding domain"/>
    <property type="match status" value="1"/>
</dbReference>
<gene>
    <name evidence="10" type="primary">LOC113689166</name>
</gene>
<dbReference type="InterPro" id="IPR027417">
    <property type="entry name" value="P-loop_NTPase"/>
</dbReference>
<dbReference type="RefSeq" id="XP_027062789.1">
    <property type="nucleotide sequence ID" value="XM_027206988.1"/>
</dbReference>
<feature type="domain" description="NB-ARC" evidence="6">
    <location>
        <begin position="135"/>
        <end position="179"/>
    </location>
</feature>
<evidence type="ECO:0000256" key="1">
    <source>
        <dbReference type="ARBA" id="ARBA00008894"/>
    </source>
</evidence>
<organism evidence="9 10">
    <name type="scientific">Coffea arabica</name>
    <name type="common">Arabian coffee</name>
    <dbReference type="NCBI Taxonomy" id="13443"/>
    <lineage>
        <taxon>Eukaryota</taxon>
        <taxon>Viridiplantae</taxon>
        <taxon>Streptophyta</taxon>
        <taxon>Embryophyta</taxon>
        <taxon>Tracheophyta</taxon>
        <taxon>Spermatophyta</taxon>
        <taxon>Magnoliopsida</taxon>
        <taxon>eudicotyledons</taxon>
        <taxon>Gunneridae</taxon>
        <taxon>Pentapetalae</taxon>
        <taxon>asterids</taxon>
        <taxon>lamiids</taxon>
        <taxon>Gentianales</taxon>
        <taxon>Rubiaceae</taxon>
        <taxon>Ixoroideae</taxon>
        <taxon>Gardenieae complex</taxon>
        <taxon>Bertiereae - Coffeeae clade</taxon>
        <taxon>Coffeeae</taxon>
        <taxon>Coffea</taxon>
    </lineage>
</organism>
<protein>
    <submittedName>
        <fullName evidence="10">Disease resistance protein RGA3</fullName>
    </submittedName>
</protein>
<dbReference type="GO" id="GO:0098542">
    <property type="term" value="P:defense response to other organism"/>
    <property type="evidence" value="ECO:0007669"/>
    <property type="project" value="TreeGrafter"/>
</dbReference>
<evidence type="ECO:0000259" key="8">
    <source>
        <dbReference type="Pfam" id="PF23559"/>
    </source>
</evidence>
<dbReference type="PANTHER" id="PTHR23155">
    <property type="entry name" value="DISEASE RESISTANCE PROTEIN RP"/>
    <property type="match status" value="1"/>
</dbReference>
<evidence type="ECO:0000256" key="4">
    <source>
        <dbReference type="ARBA" id="ARBA00022821"/>
    </source>
</evidence>
<keyword evidence="4" id="KW-0611">Plant defense</keyword>
<dbReference type="PRINTS" id="PR00364">
    <property type="entry name" value="DISEASERSIST"/>
</dbReference>
<feature type="domain" description="NB-ARC" evidence="6">
    <location>
        <begin position="186"/>
        <end position="263"/>
    </location>
</feature>
<dbReference type="Proteomes" id="UP001652660">
    <property type="component" value="Chromosome 5c"/>
</dbReference>
<dbReference type="Pfam" id="PF00931">
    <property type="entry name" value="NB-ARC"/>
    <property type="match status" value="2"/>
</dbReference>
<keyword evidence="9" id="KW-1185">Reference proteome</keyword>
<feature type="domain" description="Disease resistance N-terminal" evidence="7">
    <location>
        <begin position="19"/>
        <end position="72"/>
    </location>
</feature>
<dbReference type="GO" id="GO:0043531">
    <property type="term" value="F:ADP binding"/>
    <property type="evidence" value="ECO:0007669"/>
    <property type="project" value="InterPro"/>
</dbReference>
<reference evidence="10" key="2">
    <citation type="submission" date="2025-08" db="UniProtKB">
        <authorList>
            <consortium name="RefSeq"/>
        </authorList>
    </citation>
    <scope>IDENTIFICATION</scope>
    <source>
        <tissue evidence="10">Leaves</tissue>
    </source>
</reference>
<proteinExistence type="inferred from homology"/>
<dbReference type="SUPFAM" id="SSF52540">
    <property type="entry name" value="P-loop containing nucleoside triphosphate hydrolases"/>
    <property type="match status" value="1"/>
</dbReference>
<dbReference type="Gene3D" id="1.20.5.4130">
    <property type="match status" value="1"/>
</dbReference>
<dbReference type="InterPro" id="IPR002182">
    <property type="entry name" value="NB-ARC"/>
</dbReference>
<reference evidence="9" key="1">
    <citation type="journal article" date="2025" name="Foods">
        <title>Unveiling the Microbial Signatures of Arabica Coffee Cherries: Insights into Ripeness Specific Diversity, Functional Traits, and Implications for Quality and Safety.</title>
        <authorList>
            <consortium name="RefSeq"/>
            <person name="Tenea G.N."/>
            <person name="Cifuentes V."/>
            <person name="Reyes P."/>
            <person name="Cevallos-Vallejos M."/>
        </authorList>
    </citation>
    <scope>NUCLEOTIDE SEQUENCE [LARGE SCALE GENOMIC DNA]</scope>
</reference>
<dbReference type="PANTHER" id="PTHR23155:SF1241">
    <property type="entry name" value="DISEASE RESISTANCE RPP13-LIKE PROTEIN 1-RELATED"/>
    <property type="match status" value="1"/>
</dbReference>
<accession>A0A6P6SAL6</accession>
<evidence type="ECO:0000256" key="2">
    <source>
        <dbReference type="ARBA" id="ARBA00022737"/>
    </source>
</evidence>
<evidence type="ECO:0000259" key="7">
    <source>
        <dbReference type="Pfam" id="PF18052"/>
    </source>
</evidence>
<dbReference type="InterPro" id="IPR058922">
    <property type="entry name" value="WHD_DRP"/>
</dbReference>
<evidence type="ECO:0000259" key="6">
    <source>
        <dbReference type="Pfam" id="PF00931"/>
    </source>
</evidence>
<evidence type="ECO:0000256" key="3">
    <source>
        <dbReference type="ARBA" id="ARBA00022741"/>
    </source>
</evidence>
<dbReference type="InterPro" id="IPR041118">
    <property type="entry name" value="Rx_N"/>
</dbReference>
<keyword evidence="2" id="KW-0677">Repeat</keyword>
<keyword evidence="5" id="KW-0067">ATP-binding</keyword>
<dbReference type="Pfam" id="PF23559">
    <property type="entry name" value="WHD_DRP"/>
    <property type="match status" value="1"/>
</dbReference>
<evidence type="ECO:0000313" key="9">
    <source>
        <dbReference type="Proteomes" id="UP001652660"/>
    </source>
</evidence>
<dbReference type="GeneID" id="113689166"/>
<keyword evidence="3" id="KW-0547">Nucleotide-binding</keyword>
<name>A0A6P6SAL6_COFAR</name>
<comment type="similarity">
    <text evidence="1">Belongs to the disease resistance NB-LRR family.</text>
</comment>
<dbReference type="Gene3D" id="3.40.50.300">
    <property type="entry name" value="P-loop containing nucleotide triphosphate hydrolases"/>
    <property type="match status" value="1"/>
</dbReference>
<dbReference type="OrthoDB" id="5279713at2759"/>
<dbReference type="InterPro" id="IPR044974">
    <property type="entry name" value="Disease_R_plants"/>
</dbReference>
<dbReference type="InterPro" id="IPR036388">
    <property type="entry name" value="WH-like_DNA-bd_sf"/>
</dbReference>
<sequence length="454" mass="51778">MAALPLAKISERLPDGFLNQLEENVNPMKSVKTEVKYISEKLTTIGGLMSDAERRKLKEEEVRIWLQKLDELWVQHHIASRIKAIYDELEVIWNEAALFKFVKSHLATCEKPGSNLCDELEAFGRESDRDVIVGRLVSESSNKRDVGVLVISVVGTGGIGKTNLARIVFNDDMVKTHFRTSRNGSTLSRKKFLLILDSVCIQDEIKWLKIRDSLKDGVSGSGILVITRSERAQLMGTTYMHHLKQMPDSDCWEILSRRAFQGRSKEIFGKVEQIGKGVAKKCNGSPRAAKLVGSLLQSWFKVVVVVAVAIWELEEVSVDVELFPALYLTYHELSPELKCCIRYCAVFQKNLKIDVEGLIRLWMAQSYILNSSEANEIQMEERGREYFTLLYEFPQGLEKMTWLRTLTNVKIGTVYFNWSSLKNLNQLQEFMHIQIFDMVGTANAKLEERSTSKI</sequence>
<evidence type="ECO:0000256" key="5">
    <source>
        <dbReference type="ARBA" id="ARBA00022840"/>
    </source>
</evidence>
<dbReference type="AlphaFoldDB" id="A0A6P6SAL6"/>